<dbReference type="NCBIfam" id="TIGR00847">
    <property type="entry name" value="ccoS"/>
    <property type="match status" value="1"/>
</dbReference>
<dbReference type="OrthoDB" id="9802763at2"/>
<sequence length="59" mass="6524">MNILVILVPCSLILGLGALLAFVWTIRNNQYEDMEGDAHRILLDETLDDAPAQPKSDVT</sequence>
<gene>
    <name evidence="1" type="ORF">BOA8489_02238</name>
</gene>
<evidence type="ECO:0000313" key="1">
    <source>
        <dbReference type="EMBL" id="SMX24121.1"/>
    </source>
</evidence>
<dbReference type="EMBL" id="FXXQ01000007">
    <property type="protein sequence ID" value="SMX24121.1"/>
    <property type="molecule type" value="Genomic_DNA"/>
</dbReference>
<proteinExistence type="predicted"/>
<dbReference type="Pfam" id="PF03597">
    <property type="entry name" value="FixS"/>
    <property type="match status" value="1"/>
</dbReference>
<organism evidence="1 2">
    <name type="scientific">Boseongicola aestuarii</name>
    <dbReference type="NCBI Taxonomy" id="1470561"/>
    <lineage>
        <taxon>Bacteria</taxon>
        <taxon>Pseudomonadati</taxon>
        <taxon>Pseudomonadota</taxon>
        <taxon>Alphaproteobacteria</taxon>
        <taxon>Rhodobacterales</taxon>
        <taxon>Paracoccaceae</taxon>
        <taxon>Boseongicola</taxon>
    </lineage>
</organism>
<evidence type="ECO:0000313" key="2">
    <source>
        <dbReference type="Proteomes" id="UP000201838"/>
    </source>
</evidence>
<accession>A0A238J1E0</accession>
<dbReference type="RefSeq" id="WP_093974087.1">
    <property type="nucleotide sequence ID" value="NZ_FXXQ01000007.1"/>
</dbReference>
<protein>
    <submittedName>
        <fullName evidence="1">Cytochrome oxidase maturation protein cbb3-type</fullName>
    </submittedName>
</protein>
<reference evidence="1 2" key="1">
    <citation type="submission" date="2017-05" db="EMBL/GenBank/DDBJ databases">
        <authorList>
            <person name="Song R."/>
            <person name="Chenine A.L."/>
            <person name="Ruprecht R.M."/>
        </authorList>
    </citation>
    <scope>NUCLEOTIDE SEQUENCE [LARGE SCALE GENOMIC DNA]</scope>
    <source>
        <strain evidence="1 2">CECT 8489</strain>
    </source>
</reference>
<dbReference type="PANTHER" id="PTHR41532:SF1">
    <property type="entry name" value="FIXS PROTEIN"/>
    <property type="match status" value="1"/>
</dbReference>
<keyword evidence="2" id="KW-1185">Reference proteome</keyword>
<dbReference type="AlphaFoldDB" id="A0A238J1E0"/>
<dbReference type="PANTHER" id="PTHR41532">
    <property type="entry name" value="FIXS PROTEIN"/>
    <property type="match status" value="1"/>
</dbReference>
<dbReference type="Proteomes" id="UP000201838">
    <property type="component" value="Unassembled WGS sequence"/>
</dbReference>
<dbReference type="InterPro" id="IPR004714">
    <property type="entry name" value="Cyt_oxidase_maturation_cbb3"/>
</dbReference>
<name>A0A238J1E0_9RHOB</name>